<feature type="region of interest" description="Disordered" evidence="1">
    <location>
        <begin position="53"/>
        <end position="87"/>
    </location>
</feature>
<name>A0A8X7NND5_CANPA</name>
<dbReference type="AlphaFoldDB" id="A0A8X7NND5"/>
<protein>
    <submittedName>
        <fullName evidence="2">Uncharacterized protein</fullName>
    </submittedName>
</protein>
<evidence type="ECO:0000313" key="3">
    <source>
        <dbReference type="Proteomes" id="UP000590412"/>
    </source>
</evidence>
<feature type="compositionally biased region" description="Polar residues" evidence="1">
    <location>
        <begin position="53"/>
        <end position="65"/>
    </location>
</feature>
<feature type="region of interest" description="Disordered" evidence="1">
    <location>
        <begin position="101"/>
        <end position="120"/>
    </location>
</feature>
<accession>A0A8X7NND5</accession>
<evidence type="ECO:0000256" key="1">
    <source>
        <dbReference type="SAM" id="MobiDB-lite"/>
    </source>
</evidence>
<comment type="caution">
    <text evidence="2">The sequence shown here is derived from an EMBL/GenBank/DDBJ whole genome shotgun (WGS) entry which is preliminary data.</text>
</comment>
<dbReference type="OrthoDB" id="4084460at2759"/>
<reference evidence="2" key="1">
    <citation type="submission" date="2020-03" db="EMBL/GenBank/DDBJ databases">
        <title>FDA dAtabase for Regulatory Grade micrObial Sequences (FDA-ARGOS): Supporting development and validation of Infectious Disease Dx tests.</title>
        <authorList>
            <person name="Campos J."/>
            <person name="Goldberg B."/>
            <person name="Tallon L."/>
            <person name="Sadzewicz L."/>
            <person name="Vavikolanu K."/>
            <person name="Mehta A."/>
            <person name="Aluvathingal J."/>
            <person name="Nadendla S."/>
            <person name="Nandy P."/>
            <person name="Geyer C."/>
            <person name="Yan Y."/>
            <person name="Sichtig H."/>
        </authorList>
    </citation>
    <scope>NUCLEOTIDE SEQUENCE [LARGE SCALE GENOMIC DNA]</scope>
    <source>
        <strain evidence="2">FDAARGOS_652</strain>
    </source>
</reference>
<dbReference type="EMBL" id="JABWAB010000003">
    <property type="protein sequence ID" value="KAF6057468.1"/>
    <property type="molecule type" value="Genomic_DNA"/>
</dbReference>
<sequence>MSGSDTALLILLIITLSLTVFTLLMVTSLTDPYWYLHILSIKTRQRQKVFDQSRVSADLESQNDSTVDHSRSRRSTTNGSNIALDSYPMGSSVLERNHNDVHENQPSEHESTEEVPDSESDRIALDENAIHDPQLHQVRDIPRTRDETVESLKEFGSAYEKFDATGQNQSLEYDSAINLSRFEILGTSTDAVATNANKEAEEEEEDVELDTDDKQVANPTIIAHPATTSSIFESAQVQPTPITPIPQVSKREAVQNIDRVKLIRKVSDPLSDGFINVGDHVIVFRPFVGVRDFDFPLLQPGDLIRINKFFVLEEDSNCDNPDERSSNPAETQTIPDEGAIDLANLSESSSNDSSQDSRAQELTVARADVWYKKLYCTGMLSNTYLKASTSQELMWKHREELKYDINSLTRDFPLNVVTSEETIARGSRKGVVID</sequence>
<feature type="compositionally biased region" description="Basic and acidic residues" evidence="1">
    <location>
        <begin position="101"/>
        <end position="112"/>
    </location>
</feature>
<proteinExistence type="predicted"/>
<feature type="region of interest" description="Disordered" evidence="1">
    <location>
        <begin position="317"/>
        <end position="336"/>
    </location>
</feature>
<dbReference type="Proteomes" id="UP000590412">
    <property type="component" value="Unassembled WGS sequence"/>
</dbReference>
<gene>
    <name evidence="2" type="ORF">FOB60_002023</name>
</gene>
<organism evidence="2 3">
    <name type="scientific">Candida parapsilosis</name>
    <name type="common">Yeast</name>
    <dbReference type="NCBI Taxonomy" id="5480"/>
    <lineage>
        <taxon>Eukaryota</taxon>
        <taxon>Fungi</taxon>
        <taxon>Dikarya</taxon>
        <taxon>Ascomycota</taxon>
        <taxon>Saccharomycotina</taxon>
        <taxon>Pichiomycetes</taxon>
        <taxon>Debaryomycetaceae</taxon>
        <taxon>Candida/Lodderomyces clade</taxon>
        <taxon>Candida</taxon>
    </lineage>
</organism>
<evidence type="ECO:0000313" key="2">
    <source>
        <dbReference type="EMBL" id="KAF6057468.1"/>
    </source>
</evidence>